<sequence length="1082" mass="122156">MQQLRDKLAIAECTAKAEAQLKVIDQIKSAALDQIQIQQIKSLSLSDIIPSQLSLPSANSDSVSDSPSELRIFGVTDDLRDFVKGLTSTTFQNFLIKGEQWITELSRQHVHGLVVVSYRSRGYQICKGTPVVVVSDYYKAQKSIPIVFRGPNCAAVRVGVQHSQILAPSGLQTAMLDKNGKQSSQQAEDALSQGMEALQQSMVETLANGSPGPSGSSGNMANYMGQMAMAMGRLGTLEGFLRQPPSQPRRRPHLISSTHDRPSVTVTLRRRSSSSIPAPHTHGCPSKEERYFSIFCFEFSQINKQEKDFLHMGVGMDDFDFTIALYHGGKIKSNPFKYEGGEVKRYEDNNSEEMSLVEIMNMVKEFGYGWNDVLLYRVPTIPFVDGLKPLKNDNDVMDMVKYVKGYNEVDVYVMSLADYEVDGGNEENGDNEGDEVEGDDHEEDSACKVHFGGSESDNNDMFDIDEVASKQVKRSAKVKLQAGVEPSKLGAFEDVGGEDKWDSEASIGLVDSSSDDEATPRYPQYRPPESFSEVKFEIEMQFATKNDVMDAIKHYSIFKSVPLKFKKNDRVRVRVKCKDGCPFELYCGKMKNEDTWQVKTLRDEHNCGKRLKNRFASSNWLGKHLVDQVRSDPKMKTALIKTEVASMFKVHISRHQASRAKSNAKELVQGTFKEQYAQLGDYCEELMRSNPYSTAILSTNRPQPHLQPLFERFYVCLDACKRGFLDGCRPFIGVDGCHLKGQYPGQLLTAVGKDGNNGVYPIAFAVVEAETKDSWTWFMTNLLKDVGKKNWTFMSDQQKGLVETFKTLMPEMDHRHCVRHLYNNFSKEHKGKLLKDCMWAAARATNMAEFKIEMEKIKKLNMKAWEWDKPIITMMEEIRLHLMGRYVKMKQMIAKYQGPICPRIQNKLEVEKSNSREWVPTCCGDKSLSKFEVTYKGNICGKQYIVDIEHKTCSCGAWDLSGIPCAHSIAALASDDHNIEDYVHTCYSAVSFAQAYGPCVYPINGPDLWPRNDREIPLPPPWRRQAGRPKKKRRREHGELKNPYKMQRKNGPVRCSSCGVIGHNKRRCKDATDEANKGNNSG</sequence>
<dbReference type="AlphaFoldDB" id="A0A2N9HQC3"/>
<protein>
    <recommendedName>
        <fullName evidence="6">SWIM-type domain-containing protein</fullName>
    </recommendedName>
</protein>
<evidence type="ECO:0000256" key="4">
    <source>
        <dbReference type="PROSITE-ProRule" id="PRU00325"/>
    </source>
</evidence>
<accession>A0A2N9HQC3</accession>
<dbReference type="EMBL" id="OIVN01003829">
    <property type="protein sequence ID" value="SPD13839.1"/>
    <property type="molecule type" value="Genomic_DNA"/>
</dbReference>
<dbReference type="InterPro" id="IPR007527">
    <property type="entry name" value="Znf_SWIM"/>
</dbReference>
<dbReference type="Pfam" id="PF26130">
    <property type="entry name" value="PB1-like"/>
    <property type="match status" value="1"/>
</dbReference>
<evidence type="ECO:0000256" key="1">
    <source>
        <dbReference type="ARBA" id="ARBA00022723"/>
    </source>
</evidence>
<reference evidence="7" key="1">
    <citation type="submission" date="2018-02" db="EMBL/GenBank/DDBJ databases">
        <authorList>
            <person name="Cohen D.B."/>
            <person name="Kent A.D."/>
        </authorList>
    </citation>
    <scope>NUCLEOTIDE SEQUENCE</scope>
</reference>
<dbReference type="PANTHER" id="PTHR31973">
    <property type="entry name" value="POLYPROTEIN, PUTATIVE-RELATED"/>
    <property type="match status" value="1"/>
</dbReference>
<dbReference type="InterPro" id="IPR006564">
    <property type="entry name" value="Znf_PMZ"/>
</dbReference>
<dbReference type="InterPro" id="IPR058594">
    <property type="entry name" value="PB1-like_dom_pln"/>
</dbReference>
<evidence type="ECO:0000259" key="6">
    <source>
        <dbReference type="PROSITE" id="PS50966"/>
    </source>
</evidence>
<organism evidence="7">
    <name type="scientific">Fagus sylvatica</name>
    <name type="common">Beechnut</name>
    <dbReference type="NCBI Taxonomy" id="28930"/>
    <lineage>
        <taxon>Eukaryota</taxon>
        <taxon>Viridiplantae</taxon>
        <taxon>Streptophyta</taxon>
        <taxon>Embryophyta</taxon>
        <taxon>Tracheophyta</taxon>
        <taxon>Spermatophyta</taxon>
        <taxon>Magnoliopsida</taxon>
        <taxon>eudicotyledons</taxon>
        <taxon>Gunneridae</taxon>
        <taxon>Pentapetalae</taxon>
        <taxon>rosids</taxon>
        <taxon>fabids</taxon>
        <taxon>Fagales</taxon>
        <taxon>Fagaceae</taxon>
        <taxon>Fagus</taxon>
    </lineage>
</organism>
<dbReference type="SMART" id="SM00575">
    <property type="entry name" value="ZnF_PMZ"/>
    <property type="match status" value="1"/>
</dbReference>
<evidence type="ECO:0000256" key="2">
    <source>
        <dbReference type="ARBA" id="ARBA00022771"/>
    </source>
</evidence>
<feature type="compositionally biased region" description="Basic residues" evidence="5">
    <location>
        <begin position="1025"/>
        <end position="1035"/>
    </location>
</feature>
<gene>
    <name evidence="7" type="ORF">FSB_LOCUS41721</name>
</gene>
<evidence type="ECO:0000313" key="7">
    <source>
        <dbReference type="EMBL" id="SPD13839.1"/>
    </source>
</evidence>
<keyword evidence="2 4" id="KW-0863">Zinc-finger</keyword>
<dbReference type="PANTHER" id="PTHR31973:SF199">
    <property type="entry name" value="SWIM-TYPE DOMAIN-CONTAINING PROTEIN"/>
    <property type="match status" value="1"/>
</dbReference>
<dbReference type="InterPro" id="IPR018289">
    <property type="entry name" value="MULE_transposase_dom"/>
</dbReference>
<evidence type="ECO:0000256" key="5">
    <source>
        <dbReference type="SAM" id="MobiDB-lite"/>
    </source>
</evidence>
<dbReference type="Pfam" id="PF10551">
    <property type="entry name" value="MULE"/>
    <property type="match status" value="1"/>
</dbReference>
<name>A0A2N9HQC3_FAGSY</name>
<dbReference type="Pfam" id="PF04434">
    <property type="entry name" value="SWIM"/>
    <property type="match status" value="1"/>
</dbReference>
<dbReference type="PROSITE" id="PS50966">
    <property type="entry name" value="ZF_SWIM"/>
    <property type="match status" value="1"/>
</dbReference>
<evidence type="ECO:0000256" key="3">
    <source>
        <dbReference type="ARBA" id="ARBA00022833"/>
    </source>
</evidence>
<feature type="region of interest" description="Disordered" evidence="5">
    <location>
        <begin position="241"/>
        <end position="284"/>
    </location>
</feature>
<feature type="region of interest" description="Disordered" evidence="5">
    <location>
        <begin position="507"/>
        <end position="526"/>
    </location>
</feature>
<feature type="region of interest" description="Disordered" evidence="5">
    <location>
        <begin position="422"/>
        <end position="443"/>
    </location>
</feature>
<keyword evidence="3" id="KW-0862">Zinc</keyword>
<dbReference type="GO" id="GO:0008270">
    <property type="term" value="F:zinc ion binding"/>
    <property type="evidence" value="ECO:0007669"/>
    <property type="project" value="UniProtKB-KW"/>
</dbReference>
<keyword evidence="1" id="KW-0479">Metal-binding</keyword>
<proteinExistence type="predicted"/>
<feature type="domain" description="SWIM-type" evidence="6">
    <location>
        <begin position="944"/>
        <end position="976"/>
    </location>
</feature>
<feature type="region of interest" description="Disordered" evidence="5">
    <location>
        <begin position="1015"/>
        <end position="1051"/>
    </location>
</feature>